<reference evidence="13" key="1">
    <citation type="submission" date="2019-10" db="EMBL/GenBank/DDBJ databases">
        <authorList>
            <person name="Ross D.E."/>
            <person name="Gulliver D."/>
        </authorList>
    </citation>
    <scope>NUCLEOTIDE SEQUENCE</scope>
    <source>
        <strain evidence="13">DER-2019</strain>
    </source>
</reference>
<dbReference type="Proteomes" id="UP000616595">
    <property type="component" value="Unassembled WGS sequence"/>
</dbReference>
<dbReference type="Pfam" id="PF00465">
    <property type="entry name" value="Fe-ADH"/>
    <property type="match status" value="1"/>
</dbReference>
<keyword evidence="2 9" id="KW-0479">Metal-binding</keyword>
<comment type="similarity">
    <text evidence="1">Belongs to the iron-containing alcohol dehydrogenase family.</text>
</comment>
<dbReference type="GO" id="GO:0008888">
    <property type="term" value="F:glycerol dehydrogenase (NAD+) activity"/>
    <property type="evidence" value="ECO:0007669"/>
    <property type="project" value="UniProtKB-EC"/>
</dbReference>
<evidence type="ECO:0000256" key="6">
    <source>
        <dbReference type="ARBA" id="ARBA00039147"/>
    </source>
</evidence>
<dbReference type="PANTHER" id="PTHR43616:SF5">
    <property type="entry name" value="GLYCEROL DEHYDROGENASE 1"/>
    <property type="match status" value="1"/>
</dbReference>
<dbReference type="CDD" id="cd08170">
    <property type="entry name" value="GlyDH"/>
    <property type="match status" value="1"/>
</dbReference>
<keyword evidence="14" id="KW-1185">Reference proteome</keyword>
<evidence type="ECO:0000256" key="11">
    <source>
        <dbReference type="PIRSR" id="PIRSR000112-3"/>
    </source>
</evidence>
<dbReference type="Gene3D" id="1.20.1090.10">
    <property type="entry name" value="Dehydroquinate synthase-like - alpha domain"/>
    <property type="match status" value="1"/>
</dbReference>
<evidence type="ECO:0000313" key="13">
    <source>
        <dbReference type="EMBL" id="MBC3888273.1"/>
    </source>
</evidence>
<keyword evidence="3" id="KW-0560">Oxidoreductase</keyword>
<feature type="binding site" evidence="9">
    <location>
        <position position="254"/>
    </location>
    <ligand>
        <name>glycerol</name>
        <dbReference type="ChEBI" id="CHEBI:17754"/>
    </ligand>
</feature>
<comment type="catalytic activity">
    <reaction evidence="8">
        <text>glycerol + NAD(+) = dihydroxyacetone + NADH + H(+)</text>
        <dbReference type="Rhea" id="RHEA:13769"/>
        <dbReference type="ChEBI" id="CHEBI:15378"/>
        <dbReference type="ChEBI" id="CHEBI:16016"/>
        <dbReference type="ChEBI" id="CHEBI:17754"/>
        <dbReference type="ChEBI" id="CHEBI:57540"/>
        <dbReference type="ChEBI" id="CHEBI:57945"/>
        <dbReference type="EC" id="1.1.1.6"/>
    </reaction>
</comment>
<evidence type="ECO:0000256" key="10">
    <source>
        <dbReference type="PIRSR" id="PIRSR000112-2"/>
    </source>
</evidence>
<gene>
    <name evidence="13" type="ORF">GH810_08115</name>
</gene>
<dbReference type="PROSITE" id="PS00913">
    <property type="entry name" value="ADH_IRON_1"/>
    <property type="match status" value="1"/>
</dbReference>
<proteinExistence type="inferred from homology"/>
<feature type="binding site" evidence="11">
    <location>
        <position position="125"/>
    </location>
    <ligand>
        <name>NAD(+)</name>
        <dbReference type="ChEBI" id="CHEBI:57540"/>
    </ligand>
</feature>
<feature type="binding site" evidence="10">
    <location>
        <position position="121"/>
    </location>
    <ligand>
        <name>glycerol</name>
        <dbReference type="ChEBI" id="CHEBI:17754"/>
    </ligand>
</feature>
<evidence type="ECO:0000256" key="1">
    <source>
        <dbReference type="ARBA" id="ARBA00007358"/>
    </source>
</evidence>
<reference evidence="13" key="2">
    <citation type="submission" date="2020-10" db="EMBL/GenBank/DDBJ databases">
        <title>Comparative genomics of the Acetobacterium genus.</title>
        <authorList>
            <person name="Marshall C."/>
            <person name="May H."/>
            <person name="Norman S."/>
        </authorList>
    </citation>
    <scope>NUCLEOTIDE SEQUENCE</scope>
    <source>
        <strain evidence="13">DER-2019</strain>
    </source>
</reference>
<feature type="binding site" evidence="11">
    <location>
        <position position="127"/>
    </location>
    <ligand>
        <name>NAD(+)</name>
        <dbReference type="ChEBI" id="CHEBI:57540"/>
    </ligand>
</feature>
<dbReference type="OrthoDB" id="5198708at2"/>
<feature type="domain" description="Alcohol dehydrogenase iron-type/glycerol dehydrogenase GldA" evidence="12">
    <location>
        <begin position="8"/>
        <end position="154"/>
    </location>
</feature>
<accession>A0A923KWP1</accession>
<evidence type="ECO:0000256" key="7">
    <source>
        <dbReference type="ARBA" id="ARBA00040132"/>
    </source>
</evidence>
<dbReference type="GO" id="GO:0046872">
    <property type="term" value="F:metal ion binding"/>
    <property type="evidence" value="ECO:0007669"/>
    <property type="project" value="UniProtKB-KW"/>
</dbReference>
<dbReference type="InterPro" id="IPR018211">
    <property type="entry name" value="ADH_Fe_CS"/>
</dbReference>
<feature type="binding site" evidence="9">
    <location>
        <position position="271"/>
    </location>
    <ligand>
        <name>glycerol</name>
        <dbReference type="ChEBI" id="CHEBI:17754"/>
    </ligand>
</feature>
<dbReference type="PANTHER" id="PTHR43616">
    <property type="entry name" value="GLYCEROL DEHYDROGENASE"/>
    <property type="match status" value="1"/>
</dbReference>
<dbReference type="InterPro" id="IPR001670">
    <property type="entry name" value="ADH_Fe/GldA"/>
</dbReference>
<comment type="caution">
    <text evidence="13">The sequence shown here is derived from an EMBL/GenBank/DDBJ whole genome shotgun (WGS) entry which is preliminary data.</text>
</comment>
<dbReference type="PROSITE" id="PS00060">
    <property type="entry name" value="ADH_IRON_2"/>
    <property type="match status" value="1"/>
</dbReference>
<feature type="binding site" evidence="11">
    <location>
        <position position="131"/>
    </location>
    <ligand>
        <name>NAD(+)</name>
        <dbReference type="ChEBI" id="CHEBI:57540"/>
    </ligand>
</feature>
<comment type="pathway">
    <text evidence="5">Polyol metabolism; glycerol fermentation; glycerone phosphate from glycerol (oxidative route): step 1/2.</text>
</comment>
<evidence type="ECO:0000313" key="14">
    <source>
        <dbReference type="Proteomes" id="UP000616595"/>
    </source>
</evidence>
<evidence type="ECO:0000256" key="2">
    <source>
        <dbReference type="ARBA" id="ARBA00022723"/>
    </source>
</evidence>
<sequence length="366" mass="38833">MQKIIMSPSRYVQGAGEVGKLPEHVGKFGTSALVLMSGTMMRTKADELKANFEAAGIKFTPEKFNGECSKVEIARLQKIVKEKGCDVVVGVGGGKTLDTAKSVAFYEKLPVVIAPSIASTDAPCSALAVVYTEDGVFDEYLVLPKNPELVIMDTDIIKEAPARLFVAGMGDALATYFEAQATVDSNGTTMSGAHPTKSALALAKLCYDILIEDGLKAKLAIETKSCTPAVENVIEANTYLSGVGFESGGLAAAHAIHNGLTVLTECHHMYHGEKVAFGLMVQLIMEDKPMDDIEEVIDFCLSVGLPITLGELGCSEPTPEKIMAVAVSASDPGETIHNEPFDVDADVVYAAIMAADALGRLYLGEY</sequence>
<keyword evidence="9" id="KW-0862">Zinc</keyword>
<dbReference type="NCBIfam" id="NF006941">
    <property type="entry name" value="PRK09423.1"/>
    <property type="match status" value="1"/>
</dbReference>
<dbReference type="InterPro" id="IPR016205">
    <property type="entry name" value="Glycerol_DH"/>
</dbReference>
<evidence type="ECO:0000256" key="3">
    <source>
        <dbReference type="ARBA" id="ARBA00023002"/>
    </source>
</evidence>
<dbReference type="GO" id="GO:0005829">
    <property type="term" value="C:cytosol"/>
    <property type="evidence" value="ECO:0007669"/>
    <property type="project" value="TreeGrafter"/>
</dbReference>
<evidence type="ECO:0000256" key="5">
    <source>
        <dbReference type="ARBA" id="ARBA00037918"/>
    </source>
</evidence>
<evidence type="ECO:0000256" key="4">
    <source>
        <dbReference type="ARBA" id="ARBA00023027"/>
    </source>
</evidence>
<protein>
    <recommendedName>
        <fullName evidence="7">Glycerol dehydrogenase</fullName>
        <ecNumber evidence="6">1.1.1.6</ecNumber>
    </recommendedName>
</protein>
<evidence type="ECO:0000259" key="12">
    <source>
        <dbReference type="Pfam" id="PF00465"/>
    </source>
</evidence>
<dbReference type="SUPFAM" id="SSF56796">
    <property type="entry name" value="Dehydroquinate synthase-like"/>
    <property type="match status" value="1"/>
</dbReference>
<feature type="binding site" evidence="11">
    <location>
        <begin position="94"/>
        <end position="98"/>
    </location>
    <ligand>
        <name>NAD(+)</name>
        <dbReference type="ChEBI" id="CHEBI:57540"/>
    </ligand>
</feature>
<comment type="cofactor">
    <cofactor evidence="9">
        <name>Zn(2+)</name>
        <dbReference type="ChEBI" id="CHEBI:29105"/>
    </cofactor>
    <text evidence="9">Binds 1 zinc ion per subunit.</text>
</comment>
<name>A0A923KWP1_9FIRM</name>
<dbReference type="AlphaFoldDB" id="A0A923KWP1"/>
<keyword evidence="4 11" id="KW-0520">NAD</keyword>
<organism evidence="13 14">
    <name type="scientific">Acetobacterium paludosum</name>
    <dbReference type="NCBI Taxonomy" id="52693"/>
    <lineage>
        <taxon>Bacteria</taxon>
        <taxon>Bacillati</taxon>
        <taxon>Bacillota</taxon>
        <taxon>Clostridia</taxon>
        <taxon>Eubacteriales</taxon>
        <taxon>Eubacteriaceae</taxon>
        <taxon>Acetobacterium</taxon>
    </lineage>
</organism>
<evidence type="ECO:0000256" key="8">
    <source>
        <dbReference type="ARBA" id="ARBA00049006"/>
    </source>
</evidence>
<dbReference type="RefSeq" id="WP_148567740.1">
    <property type="nucleotide sequence ID" value="NZ_RXYA01000012.1"/>
</dbReference>
<dbReference type="EMBL" id="WJBD01000008">
    <property type="protein sequence ID" value="MBC3888273.1"/>
    <property type="molecule type" value="Genomic_DNA"/>
</dbReference>
<dbReference type="EC" id="1.1.1.6" evidence="6"/>
<feature type="binding site" evidence="9">
    <location>
        <position position="171"/>
    </location>
    <ligand>
        <name>glycerol</name>
        <dbReference type="ChEBI" id="CHEBI:17754"/>
    </ligand>
</feature>
<dbReference type="PIRSF" id="PIRSF000112">
    <property type="entry name" value="Glycerol_dehydrogenase"/>
    <property type="match status" value="1"/>
</dbReference>
<dbReference type="Gene3D" id="3.40.50.1970">
    <property type="match status" value="1"/>
</dbReference>
<evidence type="ECO:0000256" key="9">
    <source>
        <dbReference type="PIRSR" id="PIRSR000112-1"/>
    </source>
</evidence>